<keyword evidence="11" id="KW-1185">Reference proteome</keyword>
<organism evidence="10 11">
    <name type="scientific">Nasonia vitripennis</name>
    <name type="common">Parasitic wasp</name>
    <dbReference type="NCBI Taxonomy" id="7425"/>
    <lineage>
        <taxon>Eukaryota</taxon>
        <taxon>Metazoa</taxon>
        <taxon>Ecdysozoa</taxon>
        <taxon>Arthropoda</taxon>
        <taxon>Hexapoda</taxon>
        <taxon>Insecta</taxon>
        <taxon>Pterygota</taxon>
        <taxon>Neoptera</taxon>
        <taxon>Endopterygota</taxon>
        <taxon>Hymenoptera</taxon>
        <taxon>Apocrita</taxon>
        <taxon>Proctotrupomorpha</taxon>
        <taxon>Chalcidoidea</taxon>
        <taxon>Pteromalidae</taxon>
        <taxon>Pteromalinae</taxon>
        <taxon>Nasonia</taxon>
    </lineage>
</organism>
<accession>A0A7M7GC79</accession>
<dbReference type="PANTHER" id="PTHR34174:SF1">
    <property type="entry name" value="CENTRIOLAR AND CILIOGENESIS-ASSOCIATED PROTEIN HYLS1"/>
    <property type="match status" value="1"/>
</dbReference>
<evidence type="ECO:0000256" key="7">
    <source>
        <dbReference type="ARBA" id="ARBA00023273"/>
    </source>
</evidence>
<evidence type="ECO:0000256" key="6">
    <source>
        <dbReference type="ARBA" id="ARBA00023212"/>
    </source>
</evidence>
<evidence type="ECO:0000256" key="1">
    <source>
        <dbReference type="ARBA" id="ARBA00004114"/>
    </source>
</evidence>
<dbReference type="EnsemblMetazoa" id="XM_003425385">
    <property type="protein sequence ID" value="XP_003425433"/>
    <property type="gene ID" value="LOC100680319"/>
</dbReference>
<dbReference type="OMA" id="KSFIRPW"/>
<dbReference type="OrthoDB" id="6343432at2759"/>
<feature type="domain" description="Centriolar and ciliogenesis-associated protein HYLS1 C-terminal" evidence="9">
    <location>
        <begin position="254"/>
        <end position="305"/>
    </location>
</feature>
<keyword evidence="5" id="KW-0970">Cilium biogenesis/degradation</keyword>
<feature type="region of interest" description="Disordered" evidence="8">
    <location>
        <begin position="89"/>
        <end position="108"/>
    </location>
</feature>
<evidence type="ECO:0000256" key="8">
    <source>
        <dbReference type="SAM" id="MobiDB-lite"/>
    </source>
</evidence>
<dbReference type="PANTHER" id="PTHR34174">
    <property type="entry name" value="HYDROLETHALUS SYNDROME PROTEIN 1"/>
    <property type="match status" value="1"/>
</dbReference>
<keyword evidence="4" id="KW-0963">Cytoplasm</keyword>
<dbReference type="InParanoid" id="A0A7M7GC79"/>
<name>A0A7M7GC79_NASVI</name>
<dbReference type="GO" id="GO:0097730">
    <property type="term" value="C:non-motile cilium"/>
    <property type="evidence" value="ECO:0007669"/>
    <property type="project" value="TreeGrafter"/>
</dbReference>
<comment type="similarity">
    <text evidence="3">Belongs to the HYLS1 family.</text>
</comment>
<dbReference type="InterPro" id="IPR027918">
    <property type="entry name" value="HYLS1_C_dom"/>
</dbReference>
<dbReference type="GO" id="GO:0060271">
    <property type="term" value="P:cilium assembly"/>
    <property type="evidence" value="ECO:0007669"/>
    <property type="project" value="TreeGrafter"/>
</dbReference>
<dbReference type="AlphaFoldDB" id="A0A7M7GC79"/>
<sequence length="322" mass="37327">MEEETYDDPKQVLVILNSLGVVGVTTSELKTFMKELKAYKKVKRKMCQQSKDKIKMKIQQKQDPDKIFQVYNSRQTLIEKTLRRQEKEFNSRQTSIESTLKRQEQEFNSRQISIEKTLKRQEQDFTPRQNSISMAQNGTEIHASSKQSSEFANKENNVENRIIISLENLKCSKGKSPHKKAPMKLTQEQKEADEIHSVRTCGSVKKILVEPAISKSKKSGMPTSSRRSDNTESYSRSKSFIRPQIPCTESKSSLSSKKIATDPVTLYKKYKDFWDQLSIPGEENHTKLRWSVREKMLGQHPVPKPIIPNKIPMQRSNSFRKR</sequence>
<feature type="compositionally biased region" description="Basic and acidic residues" evidence="8">
    <location>
        <begin position="187"/>
        <end position="197"/>
    </location>
</feature>
<dbReference type="GO" id="GO:0005814">
    <property type="term" value="C:centriole"/>
    <property type="evidence" value="ECO:0007669"/>
    <property type="project" value="UniProtKB-SubCell"/>
</dbReference>
<protein>
    <recommendedName>
        <fullName evidence="9">Centriolar and ciliogenesis-associated protein HYLS1 C-terminal domain-containing protein</fullName>
    </recommendedName>
</protein>
<dbReference type="Pfam" id="PF15311">
    <property type="entry name" value="HYLS1_C"/>
    <property type="match status" value="1"/>
</dbReference>
<evidence type="ECO:0000256" key="3">
    <source>
        <dbReference type="ARBA" id="ARBA00010091"/>
    </source>
</evidence>
<gene>
    <name evidence="10" type="primary">100680319</name>
</gene>
<evidence type="ECO:0000259" key="9">
    <source>
        <dbReference type="Pfam" id="PF15311"/>
    </source>
</evidence>
<feature type="region of interest" description="Disordered" evidence="8">
    <location>
        <begin position="300"/>
        <end position="322"/>
    </location>
</feature>
<feature type="compositionally biased region" description="Basic residues" evidence="8">
    <location>
        <begin position="173"/>
        <end position="182"/>
    </location>
</feature>
<keyword evidence="6" id="KW-0206">Cytoskeleton</keyword>
<feature type="region of interest" description="Disordered" evidence="8">
    <location>
        <begin position="173"/>
        <end position="197"/>
    </location>
</feature>
<evidence type="ECO:0000256" key="5">
    <source>
        <dbReference type="ARBA" id="ARBA00022794"/>
    </source>
</evidence>
<evidence type="ECO:0000313" key="11">
    <source>
        <dbReference type="Proteomes" id="UP000002358"/>
    </source>
</evidence>
<evidence type="ECO:0000313" key="10">
    <source>
        <dbReference type="EnsemblMetazoa" id="XP_003425433"/>
    </source>
</evidence>
<dbReference type="InterPro" id="IPR052319">
    <property type="entry name" value="Centriolar_ciliogenesis_assoc"/>
</dbReference>
<feature type="region of interest" description="Disordered" evidence="8">
    <location>
        <begin position="212"/>
        <end position="247"/>
    </location>
</feature>
<dbReference type="Proteomes" id="UP000002358">
    <property type="component" value="Unassembled WGS sequence"/>
</dbReference>
<evidence type="ECO:0000256" key="4">
    <source>
        <dbReference type="ARBA" id="ARBA00022490"/>
    </source>
</evidence>
<keyword evidence="7" id="KW-0966">Cell projection</keyword>
<feature type="compositionally biased region" description="Polar residues" evidence="8">
    <location>
        <begin position="221"/>
        <end position="238"/>
    </location>
</feature>
<dbReference type="KEGG" id="nvi:100680319"/>
<evidence type="ECO:0000256" key="2">
    <source>
        <dbReference type="ARBA" id="ARBA00004138"/>
    </source>
</evidence>
<reference evidence="10" key="1">
    <citation type="submission" date="2021-01" db="UniProtKB">
        <authorList>
            <consortium name="EnsemblMetazoa"/>
        </authorList>
    </citation>
    <scope>IDENTIFICATION</scope>
</reference>
<comment type="subcellular location">
    <subcellularLocation>
        <location evidence="2">Cell projection</location>
        <location evidence="2">Cilium</location>
    </subcellularLocation>
    <subcellularLocation>
        <location evidence="1">Cytoplasm</location>
        <location evidence="1">Cytoskeleton</location>
        <location evidence="1">Microtubule organizing center</location>
        <location evidence="1">Centrosome</location>
        <location evidence="1">Centriole</location>
    </subcellularLocation>
</comment>
<proteinExistence type="inferred from homology"/>